<reference evidence="6" key="1">
    <citation type="submission" date="2023-07" db="EMBL/GenBank/DDBJ databases">
        <authorList>
            <consortium name="AG Swart"/>
            <person name="Singh M."/>
            <person name="Singh A."/>
            <person name="Seah K."/>
            <person name="Emmerich C."/>
        </authorList>
    </citation>
    <scope>NUCLEOTIDE SEQUENCE</scope>
    <source>
        <strain evidence="6">DP1</strain>
    </source>
</reference>
<dbReference type="GO" id="GO:0022627">
    <property type="term" value="C:cytosolic small ribosomal subunit"/>
    <property type="evidence" value="ECO:0007669"/>
    <property type="project" value="TreeGrafter"/>
</dbReference>
<name>A0AAD1Y1X8_EUPCR</name>
<dbReference type="Pfam" id="PF04758">
    <property type="entry name" value="Ribosomal_S30"/>
    <property type="match status" value="1"/>
</dbReference>
<dbReference type="AlphaFoldDB" id="A0AAD1Y1X8"/>
<comment type="similarity">
    <text evidence="3">Belongs to the eukaryotic ribosomal protein eS30 family.</text>
</comment>
<dbReference type="Proteomes" id="UP001295684">
    <property type="component" value="Unassembled WGS sequence"/>
</dbReference>
<dbReference type="PANTHER" id="PTHR12650:SF15">
    <property type="entry name" value="RIBOSOMAL PROTEIN S30, ISOFORM A"/>
    <property type="match status" value="1"/>
</dbReference>
<dbReference type="EMBL" id="CAMPGE010024923">
    <property type="protein sequence ID" value="CAI2382729.1"/>
    <property type="molecule type" value="Genomic_DNA"/>
</dbReference>
<feature type="region of interest" description="Disordered" evidence="4">
    <location>
        <begin position="1"/>
        <end position="65"/>
    </location>
</feature>
<evidence type="ECO:0000256" key="3">
    <source>
        <dbReference type="RuleBase" id="RU364011"/>
    </source>
</evidence>
<protein>
    <recommendedName>
        <fullName evidence="3">40S ribosomal protein S30</fullName>
    </recommendedName>
</protein>
<evidence type="ECO:0000256" key="4">
    <source>
        <dbReference type="SAM" id="MobiDB-lite"/>
    </source>
</evidence>
<keyword evidence="1 3" id="KW-0689">Ribosomal protein</keyword>
<dbReference type="EMBL" id="CAMPGE010025404">
    <property type="protein sequence ID" value="CAI2383163.1"/>
    <property type="molecule type" value="Genomic_DNA"/>
</dbReference>
<dbReference type="InterPro" id="IPR006846">
    <property type="entry name" value="Ribosomal_eS30"/>
</dbReference>
<sequence>MGKVHGSLTRAGKVRNQTPKAEKQERRRKPITGRAKKRQQYNKRFLSEEAQNPRRKGPNAGSGRK</sequence>
<dbReference type="GO" id="GO:0006412">
    <property type="term" value="P:translation"/>
    <property type="evidence" value="ECO:0007669"/>
    <property type="project" value="InterPro"/>
</dbReference>
<keyword evidence="7" id="KW-1185">Reference proteome</keyword>
<evidence type="ECO:0000313" key="7">
    <source>
        <dbReference type="Proteomes" id="UP001295684"/>
    </source>
</evidence>
<dbReference type="GO" id="GO:0003735">
    <property type="term" value="F:structural constituent of ribosome"/>
    <property type="evidence" value="ECO:0007669"/>
    <property type="project" value="UniProtKB-UniRule"/>
</dbReference>
<evidence type="ECO:0000313" key="5">
    <source>
        <dbReference type="EMBL" id="CAI2382729.1"/>
    </source>
</evidence>
<comment type="caution">
    <text evidence="6">The sequence shown here is derived from an EMBL/GenBank/DDBJ whole genome shotgun (WGS) entry which is preliminary data.</text>
</comment>
<feature type="compositionally biased region" description="Basic residues" evidence="4">
    <location>
        <begin position="26"/>
        <end position="41"/>
    </location>
</feature>
<gene>
    <name evidence="5" type="ORF">ECRASSUSDP1_LOCUS24214</name>
    <name evidence="6" type="ORF">ECRASSUSDP1_LOCUS24656</name>
</gene>
<accession>A0AAD1Y1X8</accession>
<evidence type="ECO:0000256" key="2">
    <source>
        <dbReference type="ARBA" id="ARBA00023274"/>
    </source>
</evidence>
<dbReference type="PANTHER" id="PTHR12650">
    <property type="entry name" value="40S RIBOSOMAL PROTEIN S30/UBIQUITIN-LIKE PROTEIN FUBI"/>
    <property type="match status" value="1"/>
</dbReference>
<feature type="compositionally biased region" description="Basic residues" evidence="4">
    <location>
        <begin position="53"/>
        <end position="65"/>
    </location>
</feature>
<evidence type="ECO:0000313" key="6">
    <source>
        <dbReference type="EMBL" id="CAI2383163.1"/>
    </source>
</evidence>
<proteinExistence type="inferred from homology"/>
<organism evidence="6 7">
    <name type="scientific">Euplotes crassus</name>
    <dbReference type="NCBI Taxonomy" id="5936"/>
    <lineage>
        <taxon>Eukaryota</taxon>
        <taxon>Sar</taxon>
        <taxon>Alveolata</taxon>
        <taxon>Ciliophora</taxon>
        <taxon>Intramacronucleata</taxon>
        <taxon>Spirotrichea</taxon>
        <taxon>Hypotrichia</taxon>
        <taxon>Euplotida</taxon>
        <taxon>Euplotidae</taxon>
        <taxon>Moneuplotes</taxon>
    </lineage>
</organism>
<evidence type="ECO:0000256" key="1">
    <source>
        <dbReference type="ARBA" id="ARBA00022980"/>
    </source>
</evidence>
<keyword evidence="2 3" id="KW-0687">Ribonucleoprotein</keyword>